<feature type="region of interest" description="Disordered" evidence="1">
    <location>
        <begin position="94"/>
        <end position="160"/>
    </location>
</feature>
<sequence length="528" mass="55790">MLDAAEPKANIHVHKAVCALEVSDQLAAADDNIRQAALPHCPAATSPHQGCSQHAFTVDSSCNIVAHILALSLRAVELLNEKVHIAPFWPPMDSEARSPELDPQPLDADENSGDARPPPTADPDGDGAPHIAEQGDQKGPDRALARATGPASPAIEPAPDAPAYGGRRFLLCRGVEAARGRFAVAHVGCIVSGPALISSEPPAWCPSLSYRETEDVIAAGGRLGANGRCALPGHEPCIAKYDRDAGEAYMGDATLLAMAGLEDGPAREAVVVRQLPPHVLAESVAPLLGVFRGGKTFFAFADAGCSVSKTAMHLPLLCSVSSQQLAVEDLLDVLGFTCSEARQLVTEVQRCFAALHQSGWCHGDVALRNICVRINDLKPAPLHDADSTRVRASTPRNAPAAKRSGQHQVGKLLTPPTCPSFSGSASPAKHGVNPRDVTVTPPSTISSRSARSSGSESSSSGGVSRKPIVRLVDLARAKCYSDAELPQHVAEEDMLVEGLLSSLWKELGTAHQRLHPEAQWPSRWEEQL</sequence>
<dbReference type="SUPFAM" id="SSF56112">
    <property type="entry name" value="Protein kinase-like (PK-like)"/>
    <property type="match status" value="1"/>
</dbReference>
<proteinExistence type="predicted"/>
<dbReference type="InterPro" id="IPR011009">
    <property type="entry name" value="Kinase-like_dom_sf"/>
</dbReference>
<evidence type="ECO:0000313" key="2">
    <source>
        <dbReference type="EMBL" id="PWN98952.1"/>
    </source>
</evidence>
<feature type="region of interest" description="Disordered" evidence="1">
    <location>
        <begin position="383"/>
        <end position="464"/>
    </location>
</feature>
<organism evidence="2 3">
    <name type="scientific">Tilletiopsis washingtonensis</name>
    <dbReference type="NCBI Taxonomy" id="58919"/>
    <lineage>
        <taxon>Eukaryota</taxon>
        <taxon>Fungi</taxon>
        <taxon>Dikarya</taxon>
        <taxon>Basidiomycota</taxon>
        <taxon>Ustilaginomycotina</taxon>
        <taxon>Exobasidiomycetes</taxon>
        <taxon>Entylomatales</taxon>
        <taxon>Entylomatales incertae sedis</taxon>
        <taxon>Tilletiopsis</taxon>
    </lineage>
</organism>
<feature type="compositionally biased region" description="Basic and acidic residues" evidence="1">
    <location>
        <begin position="133"/>
        <end position="144"/>
    </location>
</feature>
<dbReference type="RefSeq" id="XP_025599231.1">
    <property type="nucleotide sequence ID" value="XM_025739735.1"/>
</dbReference>
<evidence type="ECO:0000256" key="1">
    <source>
        <dbReference type="SAM" id="MobiDB-lite"/>
    </source>
</evidence>
<evidence type="ECO:0000313" key="3">
    <source>
        <dbReference type="Proteomes" id="UP000245946"/>
    </source>
</evidence>
<dbReference type="Proteomes" id="UP000245946">
    <property type="component" value="Unassembled WGS sequence"/>
</dbReference>
<dbReference type="AlphaFoldDB" id="A0A316ZDG3"/>
<dbReference type="GeneID" id="37267281"/>
<accession>A0A316ZDG3</accession>
<feature type="compositionally biased region" description="Low complexity" evidence="1">
    <location>
        <begin position="446"/>
        <end position="464"/>
    </location>
</feature>
<dbReference type="EMBL" id="KZ819290">
    <property type="protein sequence ID" value="PWN98952.1"/>
    <property type="molecule type" value="Genomic_DNA"/>
</dbReference>
<protein>
    <recommendedName>
        <fullName evidence="4">Protein kinase domain-containing protein</fullName>
    </recommendedName>
</protein>
<gene>
    <name evidence="2" type="ORF">FA09DRAFT_260008</name>
</gene>
<keyword evidence="3" id="KW-1185">Reference proteome</keyword>
<evidence type="ECO:0008006" key="4">
    <source>
        <dbReference type="Google" id="ProtNLM"/>
    </source>
</evidence>
<reference evidence="2 3" key="1">
    <citation type="journal article" date="2018" name="Mol. Biol. Evol.">
        <title>Broad Genomic Sampling Reveals a Smut Pathogenic Ancestry of the Fungal Clade Ustilaginomycotina.</title>
        <authorList>
            <person name="Kijpornyongpan T."/>
            <person name="Mondo S.J."/>
            <person name="Barry K."/>
            <person name="Sandor L."/>
            <person name="Lee J."/>
            <person name="Lipzen A."/>
            <person name="Pangilinan J."/>
            <person name="LaButti K."/>
            <person name="Hainaut M."/>
            <person name="Henrissat B."/>
            <person name="Grigoriev I.V."/>
            <person name="Spatafora J.W."/>
            <person name="Aime M.C."/>
        </authorList>
    </citation>
    <scope>NUCLEOTIDE SEQUENCE [LARGE SCALE GENOMIC DNA]</scope>
    <source>
        <strain evidence="2 3">MCA 4186</strain>
    </source>
</reference>
<name>A0A316ZDG3_9BASI</name>